<dbReference type="SUPFAM" id="SSF53187">
    <property type="entry name" value="Zn-dependent exopeptidases"/>
    <property type="match status" value="1"/>
</dbReference>
<dbReference type="SMART" id="SM00646">
    <property type="entry name" value="Ami_3"/>
    <property type="match status" value="1"/>
</dbReference>
<evidence type="ECO:0000259" key="2">
    <source>
        <dbReference type="SMART" id="SM00646"/>
    </source>
</evidence>
<dbReference type="GO" id="GO:0008745">
    <property type="term" value="F:N-acetylmuramoyl-L-alanine amidase activity"/>
    <property type="evidence" value="ECO:0007669"/>
    <property type="project" value="InterPro"/>
</dbReference>
<sequence length="324" mass="34908">PETGSVGANGLVERDLNLVVALLAEQKLEALGHSVELTRRNDLHMPIRQRAAIANALSPRAFVSIHHNGGALRRSNDPGVETFHQVGSAESRRLAGLLFEEISAAFEDYWVPWVATVHRGASTRLKEPGLDAYGVLRYTPGVPAAISEAAYLSNPAEAQLLALPEVQENEAEALARAIDRFLTTDSPGSGFRPAFVDGVMTGTGTGKGCRDPDYGSPNELLVAYTAEEYAALVDAATRQGTTVRDLQVFGVHALDFLRRNNGDHVTPLSEDSVPDVRGSMVELTEWTPTERVALARVADTYRLSPAQAQKLGAVLMVFLANLES</sequence>
<dbReference type="GO" id="GO:0009253">
    <property type="term" value="P:peptidoglycan catabolic process"/>
    <property type="evidence" value="ECO:0007669"/>
    <property type="project" value="InterPro"/>
</dbReference>
<keyword evidence="1" id="KW-0378">Hydrolase</keyword>
<dbReference type="GO" id="GO:0030288">
    <property type="term" value="C:outer membrane-bounded periplasmic space"/>
    <property type="evidence" value="ECO:0007669"/>
    <property type="project" value="TreeGrafter"/>
</dbReference>
<organism evidence="3">
    <name type="scientific">marine metagenome</name>
    <dbReference type="NCBI Taxonomy" id="408172"/>
    <lineage>
        <taxon>unclassified sequences</taxon>
        <taxon>metagenomes</taxon>
        <taxon>ecological metagenomes</taxon>
    </lineage>
</organism>
<accession>A0A382FG58</accession>
<dbReference type="PANTHER" id="PTHR30404">
    <property type="entry name" value="N-ACETYLMURAMOYL-L-ALANINE AMIDASE"/>
    <property type="match status" value="1"/>
</dbReference>
<protein>
    <recommendedName>
        <fullName evidence="2">MurNAc-LAA domain-containing protein</fullName>
    </recommendedName>
</protein>
<dbReference type="PANTHER" id="PTHR30404:SF0">
    <property type="entry name" value="N-ACETYLMURAMOYL-L-ALANINE AMIDASE AMIC"/>
    <property type="match status" value="1"/>
</dbReference>
<evidence type="ECO:0000313" key="3">
    <source>
        <dbReference type="EMBL" id="SVB62078.1"/>
    </source>
</evidence>
<evidence type="ECO:0000256" key="1">
    <source>
        <dbReference type="ARBA" id="ARBA00022801"/>
    </source>
</evidence>
<name>A0A382FG58_9ZZZZ</name>
<dbReference type="InterPro" id="IPR002508">
    <property type="entry name" value="MurNAc-LAA_cat"/>
</dbReference>
<proteinExistence type="predicted"/>
<feature type="non-terminal residue" evidence="3">
    <location>
        <position position="1"/>
    </location>
</feature>
<dbReference type="Gene3D" id="3.40.630.40">
    <property type="entry name" value="Zn-dependent exopeptidases"/>
    <property type="match status" value="1"/>
</dbReference>
<feature type="domain" description="MurNAc-LAA" evidence="2">
    <location>
        <begin position="51"/>
        <end position="179"/>
    </location>
</feature>
<dbReference type="EMBL" id="UINC01049834">
    <property type="protein sequence ID" value="SVB62078.1"/>
    <property type="molecule type" value="Genomic_DNA"/>
</dbReference>
<reference evidence="3" key="1">
    <citation type="submission" date="2018-05" db="EMBL/GenBank/DDBJ databases">
        <authorList>
            <person name="Lanie J.A."/>
            <person name="Ng W.-L."/>
            <person name="Kazmierczak K.M."/>
            <person name="Andrzejewski T.M."/>
            <person name="Davidsen T.M."/>
            <person name="Wayne K.J."/>
            <person name="Tettelin H."/>
            <person name="Glass J.I."/>
            <person name="Rusch D."/>
            <person name="Podicherti R."/>
            <person name="Tsui H.-C.T."/>
            <person name="Winkler M.E."/>
        </authorList>
    </citation>
    <scope>NUCLEOTIDE SEQUENCE</scope>
</reference>
<dbReference type="InterPro" id="IPR050695">
    <property type="entry name" value="N-acetylmuramoyl_amidase_3"/>
</dbReference>
<dbReference type="Pfam" id="PF01520">
    <property type="entry name" value="Amidase_3"/>
    <property type="match status" value="1"/>
</dbReference>
<dbReference type="AlphaFoldDB" id="A0A382FG58"/>
<gene>
    <name evidence="3" type="ORF">METZ01_LOCUS214932</name>
</gene>
<dbReference type="CDD" id="cd02696">
    <property type="entry name" value="MurNAc-LAA"/>
    <property type="match status" value="1"/>
</dbReference>